<dbReference type="GO" id="GO:0016757">
    <property type="term" value="F:glycosyltransferase activity"/>
    <property type="evidence" value="ECO:0007669"/>
    <property type="project" value="UniProtKB-KW"/>
</dbReference>
<gene>
    <name evidence="1" type="ORF">BO82DRAFT_346791</name>
</gene>
<dbReference type="AlphaFoldDB" id="A0A319BWJ0"/>
<dbReference type="RefSeq" id="XP_025486787.1">
    <property type="nucleotide sequence ID" value="XM_025633768.1"/>
</dbReference>
<dbReference type="EMBL" id="KZ821755">
    <property type="protein sequence ID" value="PYH76587.1"/>
    <property type="molecule type" value="Genomic_DNA"/>
</dbReference>
<dbReference type="PANTHER" id="PTHR31591:SF5">
    <property type="entry name" value="DOLICHOL-PHOSPHATE MANNOSYLTRANSFERASE"/>
    <property type="match status" value="1"/>
</dbReference>
<evidence type="ECO:0000313" key="2">
    <source>
        <dbReference type="Proteomes" id="UP000248340"/>
    </source>
</evidence>
<dbReference type="GeneID" id="37136509"/>
<organism evidence="1 2">
    <name type="scientific">Aspergillus uvarum CBS 121591</name>
    <dbReference type="NCBI Taxonomy" id="1448315"/>
    <lineage>
        <taxon>Eukaryota</taxon>
        <taxon>Fungi</taxon>
        <taxon>Dikarya</taxon>
        <taxon>Ascomycota</taxon>
        <taxon>Pezizomycotina</taxon>
        <taxon>Eurotiomycetes</taxon>
        <taxon>Eurotiomycetidae</taxon>
        <taxon>Eurotiales</taxon>
        <taxon>Aspergillaceae</taxon>
        <taxon>Aspergillus</taxon>
        <taxon>Aspergillus subgen. Circumdati</taxon>
    </lineage>
</organism>
<dbReference type="PANTHER" id="PTHR31591">
    <property type="entry name" value="UPF0613 PROTEIN PB24D3.06C"/>
    <property type="match status" value="1"/>
</dbReference>
<sequence length="501" mass="54030">MSSPNHSPPGILHEYAPHLVAFEFTTPTNDPKPNTLLFIGGLTDGLHTVPYVRTLAQALPPKSTWSVFNLLLSSSYSGFGTGGLDTDVAEIAQCIEFIRTRLPHKAAGKIVLMGHSTGSQDVLHYLHSQPPNRPVVDGAIMQAPVSDREALLVKIQDADTFKQNEVRGAYEQLVQMARSGPATFLLPMDLLARVGLPENTPVTAQRFWSLASPDSPQRPSADDLFSSDLGDESLAATFGKVAERGLLKGRLMVLFSGADEYLPPWVDIPGLMGRWRQAVNVGGQDLWDDEGSAAIEGASHNVSDVGQEELVLRLTLAEQPIHEGDGTLGDLEPHGLGADHHLHLEAVPLGLGAVDDLLEHALLVQPEGAGQVADAGHEHDVGDEVGRARGELAEQVPAVDAAADVAAGGVARARDDIRVRLALDVDHRRDELRVVAEVRVHDNHVVARAELQAVDVRRPQPQLARPRLQDDVLRAPVLLQLLGHLQGAVRRAVVHDDDFPV</sequence>
<dbReference type="OrthoDB" id="10034502at2759"/>
<dbReference type="Proteomes" id="UP000248340">
    <property type="component" value="Unassembled WGS sequence"/>
</dbReference>
<keyword evidence="1" id="KW-0808">Transferase</keyword>
<keyword evidence="2" id="KW-1185">Reference proteome</keyword>
<dbReference type="Gene3D" id="3.40.50.1820">
    <property type="entry name" value="alpha/beta hydrolase"/>
    <property type="match status" value="1"/>
</dbReference>
<reference evidence="1 2" key="1">
    <citation type="submission" date="2016-12" db="EMBL/GenBank/DDBJ databases">
        <title>The genomes of Aspergillus section Nigri reveals drivers in fungal speciation.</title>
        <authorList>
            <consortium name="DOE Joint Genome Institute"/>
            <person name="Vesth T.C."/>
            <person name="Nybo J."/>
            <person name="Theobald S."/>
            <person name="Brandl J."/>
            <person name="Frisvad J.C."/>
            <person name="Nielsen K.F."/>
            <person name="Lyhne E.K."/>
            <person name="Kogle M.E."/>
            <person name="Kuo A."/>
            <person name="Riley R."/>
            <person name="Clum A."/>
            <person name="Nolan M."/>
            <person name="Lipzen A."/>
            <person name="Salamov A."/>
            <person name="Henrissat B."/>
            <person name="Wiebenga A."/>
            <person name="De Vries R.P."/>
            <person name="Grigoriev I.V."/>
            <person name="Mortensen U.H."/>
            <person name="Andersen M.R."/>
            <person name="Baker S.E."/>
        </authorList>
    </citation>
    <scope>NUCLEOTIDE SEQUENCE [LARGE SCALE GENOMIC DNA]</scope>
    <source>
        <strain evidence="1 2">CBS 121591</strain>
    </source>
</reference>
<keyword evidence="1" id="KW-0328">Glycosyltransferase</keyword>
<proteinExistence type="predicted"/>
<dbReference type="InterPro" id="IPR013744">
    <property type="entry name" value="SidJ"/>
</dbReference>
<name>A0A319BWJ0_9EURO</name>
<dbReference type="VEuPathDB" id="FungiDB:BO82DRAFT_346791"/>
<dbReference type="Pfam" id="PF08538">
    <property type="entry name" value="DUF1749"/>
    <property type="match status" value="1"/>
</dbReference>
<accession>A0A319BWJ0</accession>
<protein>
    <submittedName>
        <fullName evidence="1">Dolichol-phosphate mannosyltransferase</fullName>
    </submittedName>
</protein>
<evidence type="ECO:0000313" key="1">
    <source>
        <dbReference type="EMBL" id="PYH76587.1"/>
    </source>
</evidence>
<dbReference type="InterPro" id="IPR029058">
    <property type="entry name" value="AB_hydrolase_fold"/>
</dbReference>
<dbReference type="SUPFAM" id="SSF53474">
    <property type="entry name" value="alpha/beta-Hydrolases"/>
    <property type="match status" value="1"/>
</dbReference>